<evidence type="ECO:0000313" key="2">
    <source>
        <dbReference type="EMBL" id="ADI18887.1"/>
    </source>
</evidence>
<name>E0XWU6_9DELT</name>
<evidence type="ECO:0000256" key="1">
    <source>
        <dbReference type="SAM" id="MobiDB-lite"/>
    </source>
</evidence>
<dbReference type="AlphaFoldDB" id="E0XWU6"/>
<proteinExistence type="predicted"/>
<dbReference type="EMBL" id="GU474903">
    <property type="protein sequence ID" value="ADI18887.1"/>
    <property type="molecule type" value="Genomic_DNA"/>
</dbReference>
<reference evidence="2" key="1">
    <citation type="journal article" date="2011" name="Environ. Microbiol.">
        <title>Time-series analyses of Monterey Bay coastal microbial picoplankton using a 'genome proxy' microarray.</title>
        <authorList>
            <person name="Rich V.I."/>
            <person name="Pham V.D."/>
            <person name="Eppley J."/>
            <person name="Shi Y."/>
            <person name="DeLong E.F."/>
        </authorList>
    </citation>
    <scope>NUCLEOTIDE SEQUENCE</scope>
</reference>
<sequence>MSLTTSLKNLFFISSLLSFCLLTPLVVFGDELNEDQNIEGSAFDSMEDLVGEFDEELNDSDLEQAIKAESDESTEEPEPSPSTDGKTERTEVQVENDQAQVKVEEAKQVKAQSEDAQVSTAAANKDTKVKANALLVLKSKQDVKIWINKRYRGVIGAGKSRVFPVRAGRVVVTAKAKRKVRRYVKQVQAKTKTTAIIDLSTSKRARVRKGAKRTVKQRVRKATKKAIKKATKKSVKRATKKAIKARKKKRRD</sequence>
<feature type="region of interest" description="Disordered" evidence="1">
    <location>
        <begin position="211"/>
        <end position="252"/>
    </location>
</feature>
<accession>E0XWU6</accession>
<feature type="region of interest" description="Disordered" evidence="1">
    <location>
        <begin position="65"/>
        <end position="94"/>
    </location>
</feature>
<protein>
    <submittedName>
        <fullName evidence="2">Uncharacterized protein</fullName>
    </submittedName>
</protein>
<organism evidence="2">
    <name type="scientific">uncultured delta proteobacterium HF0010_08B07</name>
    <dbReference type="NCBI Taxonomy" id="710821"/>
    <lineage>
        <taxon>Bacteria</taxon>
        <taxon>Deltaproteobacteria</taxon>
        <taxon>environmental samples</taxon>
    </lineage>
</organism>